<keyword evidence="4" id="KW-1185">Reference proteome</keyword>
<comment type="similarity">
    <text evidence="1">Belongs to the alkB family.</text>
</comment>
<evidence type="ECO:0008006" key="5">
    <source>
        <dbReference type="Google" id="ProtNLM"/>
    </source>
</evidence>
<dbReference type="GO" id="GO:0006402">
    <property type="term" value="P:mRNA catabolic process"/>
    <property type="evidence" value="ECO:0007669"/>
    <property type="project" value="InterPro"/>
</dbReference>
<dbReference type="Gene3D" id="2.60.120.590">
    <property type="entry name" value="Alpha-ketoglutarate-dependent dioxygenase AlkB-like"/>
    <property type="match status" value="1"/>
</dbReference>
<dbReference type="PANTHER" id="PTHR31447:SF0">
    <property type="entry name" value="HYDROXYPROLINE-RICH GLYCOPROTEIN FAMILY PROTEIN"/>
    <property type="match status" value="1"/>
</dbReference>
<feature type="compositionally biased region" description="Basic and acidic residues" evidence="2">
    <location>
        <begin position="219"/>
        <end position="238"/>
    </location>
</feature>
<name>A0AAV8T1X0_9ROSI</name>
<feature type="region of interest" description="Disordered" evidence="2">
    <location>
        <begin position="629"/>
        <end position="695"/>
    </location>
</feature>
<dbReference type="SUPFAM" id="SSF51197">
    <property type="entry name" value="Clavaminate synthase-like"/>
    <property type="match status" value="1"/>
</dbReference>
<accession>A0AAV8T1X0</accession>
<dbReference type="PANTHER" id="PTHR31447">
    <property type="entry name" value="HYDROXYPROLINE-RICH GLYCOPROTEIN FAMILY PROTEIN-RELATED"/>
    <property type="match status" value="1"/>
</dbReference>
<dbReference type="GO" id="GO:0032451">
    <property type="term" value="F:demethylase activity"/>
    <property type="evidence" value="ECO:0007669"/>
    <property type="project" value="InterPro"/>
</dbReference>
<dbReference type="Proteomes" id="UP001159364">
    <property type="component" value="Linkage Group LG07"/>
</dbReference>
<comment type="caution">
    <text evidence="3">The sequence shown here is derived from an EMBL/GenBank/DDBJ whole genome shotgun (WGS) entry which is preliminary data.</text>
</comment>
<dbReference type="AlphaFoldDB" id="A0AAV8T1X0"/>
<evidence type="ECO:0000256" key="2">
    <source>
        <dbReference type="SAM" id="MobiDB-lite"/>
    </source>
</evidence>
<gene>
    <name evidence="3" type="ORF">K2173_015225</name>
</gene>
<protein>
    <recommendedName>
        <fullName evidence="5">Hydroxyproline-rich glycoprotein family protein</fullName>
    </recommendedName>
</protein>
<evidence type="ECO:0000313" key="4">
    <source>
        <dbReference type="Proteomes" id="UP001159364"/>
    </source>
</evidence>
<proteinExistence type="inferred from homology"/>
<evidence type="ECO:0000256" key="1">
    <source>
        <dbReference type="ARBA" id="ARBA00007879"/>
    </source>
</evidence>
<feature type="region of interest" description="Disordered" evidence="2">
    <location>
        <begin position="208"/>
        <end position="238"/>
    </location>
</feature>
<evidence type="ECO:0000313" key="3">
    <source>
        <dbReference type="EMBL" id="KAJ8760558.1"/>
    </source>
</evidence>
<dbReference type="EMBL" id="JAIWQS010000007">
    <property type="protein sequence ID" value="KAJ8760558.1"/>
    <property type="molecule type" value="Genomic_DNA"/>
</dbReference>
<reference evidence="3 4" key="1">
    <citation type="submission" date="2021-09" db="EMBL/GenBank/DDBJ databases">
        <title>Genomic insights and catalytic innovation underlie evolution of tropane alkaloids biosynthesis.</title>
        <authorList>
            <person name="Wang Y.-J."/>
            <person name="Tian T."/>
            <person name="Huang J.-P."/>
            <person name="Huang S.-X."/>
        </authorList>
    </citation>
    <scope>NUCLEOTIDE SEQUENCE [LARGE SCALE GENOMIC DNA]</scope>
    <source>
        <strain evidence="3">KIB-2018</strain>
        <tissue evidence="3">Leaf</tissue>
    </source>
</reference>
<dbReference type="InterPro" id="IPR044842">
    <property type="entry name" value="ALKBH9B/ALKBH10B-like"/>
</dbReference>
<organism evidence="3 4">
    <name type="scientific">Erythroxylum novogranatense</name>
    <dbReference type="NCBI Taxonomy" id="1862640"/>
    <lineage>
        <taxon>Eukaryota</taxon>
        <taxon>Viridiplantae</taxon>
        <taxon>Streptophyta</taxon>
        <taxon>Embryophyta</taxon>
        <taxon>Tracheophyta</taxon>
        <taxon>Spermatophyta</taxon>
        <taxon>Magnoliopsida</taxon>
        <taxon>eudicotyledons</taxon>
        <taxon>Gunneridae</taxon>
        <taxon>Pentapetalae</taxon>
        <taxon>rosids</taxon>
        <taxon>fabids</taxon>
        <taxon>Malpighiales</taxon>
        <taxon>Erythroxylaceae</taxon>
        <taxon>Erythroxylum</taxon>
    </lineage>
</organism>
<dbReference type="GO" id="GO:0003729">
    <property type="term" value="F:mRNA binding"/>
    <property type="evidence" value="ECO:0007669"/>
    <property type="project" value="InterPro"/>
</dbReference>
<feature type="compositionally biased region" description="Basic and acidic residues" evidence="2">
    <location>
        <begin position="669"/>
        <end position="684"/>
    </location>
</feature>
<sequence>MAMPPGNVAISDKMQFPNGGLGDGTGGVSGGGRAANEIQLRQQQQQWFPVDERDGFISWLRGEFAAANAIIDSLCHHLRAVGEPGEYDLLIGCIQQRRCNWNPVLHMQQYFSVAEVIMALQQVAMRRQQQQHQHQQQYHRYYYDQPKVGVKEFRRSSGVSFNKGHRSSEIVKEVVNISVENHSFDGNYSRNLENEKLEEIKLVGGGDSKVEDEGLVPSDNKKEADNAAKPIKDGKLKTSEGSADTLIWNSGFAVVDNESREKESDSSSNNNQSEKLNLMIIPRTFVGEEILEGKTVNVVDGLKLYENLLNEVEVAKLVSLVNDFRALGRRGQFQGQTYVVSKRPMKGHGREMIQFGVPIADGPAEDENPDQRVESIPTLLQDIIDHLVDMQVMSLKPDCCIIDIYHEGDHSQPHTFPPWFAKPVNVLFLTECDMTFGRVIGADHHGDYKGSLKLALAPGSLLLIQGKSSDFAKHAIPAIRKLRILVTFARSLPKKFSASDGQKLPSLAVSRPTQWGLPRSRSLNHVRQPQPKHFAIPATGVLSAQPIRPQIQPPNGVQSVFVPSPIAAPVPFASPVPIPSVSTAWPAANQMHPSIRLPAHVPGTGVFFPPQGSGSASSQQLLTTADEMNPAETTSPQEEKVGPSKSDNVTSTSAEDEEDQKGQDYNGTVDRRTLARDEQQRSVDHTVMNKGGPTV</sequence>
<dbReference type="InterPro" id="IPR037151">
    <property type="entry name" value="AlkB-like_sf"/>
</dbReference>